<gene>
    <name evidence="2" type="ORF">AF91_08490</name>
</gene>
<organism evidence="2 3">
    <name type="scientific">Lacticaseibacillus paracasei N1115</name>
    <dbReference type="NCBI Taxonomy" id="1446494"/>
    <lineage>
        <taxon>Bacteria</taxon>
        <taxon>Bacillati</taxon>
        <taxon>Bacillota</taxon>
        <taxon>Bacilli</taxon>
        <taxon>Lactobacillales</taxon>
        <taxon>Lactobacillaceae</taxon>
        <taxon>Lacticaseibacillus</taxon>
    </lineage>
</organism>
<dbReference type="AlphaFoldDB" id="A0A806L7Q5"/>
<accession>A0A806L7Q5</accession>
<proteinExistence type="predicted"/>
<protein>
    <submittedName>
        <fullName evidence="2">Uncharacterized protein</fullName>
    </submittedName>
</protein>
<dbReference type="KEGG" id="lpq:AF91_08490"/>
<keyword evidence="1" id="KW-1133">Transmembrane helix</keyword>
<sequence length="49" mass="5614">MSIKKGRDRVFPVLKRGDAVTAFLAFYQVFSATLVYLAEKRQFTAEKNT</sequence>
<keyword evidence="1" id="KW-0472">Membrane</keyword>
<evidence type="ECO:0000313" key="2">
    <source>
        <dbReference type="EMBL" id="AHJ33226.1"/>
    </source>
</evidence>
<reference evidence="2 3" key="1">
    <citation type="journal article" date="2014" name="Genome Announc.">
        <title>Whole Genome Sequence of the Probiotic Strain Lactobacillus paracasei N1115, Isolated from Traditional Chinese Fermented Milk.</title>
        <authorList>
            <person name="Wang S."/>
            <person name="Zhu H."/>
            <person name="He F."/>
            <person name="Luo Y."/>
            <person name="Kang Z."/>
            <person name="Lu C."/>
            <person name="Feng L."/>
            <person name="Lu X."/>
            <person name="Xue Y."/>
            <person name="Wang H."/>
        </authorList>
    </citation>
    <scope>NUCLEOTIDE SEQUENCE [LARGE SCALE GENOMIC DNA]</scope>
    <source>
        <strain evidence="2 3">N1115</strain>
    </source>
</reference>
<name>A0A806L7Q5_LACPA</name>
<dbReference type="Proteomes" id="UP000019441">
    <property type="component" value="Chromosome"/>
</dbReference>
<evidence type="ECO:0000313" key="3">
    <source>
        <dbReference type="Proteomes" id="UP000019441"/>
    </source>
</evidence>
<evidence type="ECO:0000256" key="1">
    <source>
        <dbReference type="SAM" id="Phobius"/>
    </source>
</evidence>
<dbReference type="EMBL" id="CP007122">
    <property type="protein sequence ID" value="AHJ33226.1"/>
    <property type="molecule type" value="Genomic_DNA"/>
</dbReference>
<keyword evidence="1" id="KW-0812">Transmembrane</keyword>
<feature type="transmembrane region" description="Helical" evidence="1">
    <location>
        <begin position="20"/>
        <end position="38"/>
    </location>
</feature>